<dbReference type="PANTHER" id="PTHR30093:SF7">
    <property type="entry name" value="MSHA MAJOR PILIN SUBUNIT MSHA"/>
    <property type="match status" value="1"/>
</dbReference>
<proteinExistence type="predicted"/>
<dbReference type="Pfam" id="PF07963">
    <property type="entry name" value="N_methyl"/>
    <property type="match status" value="1"/>
</dbReference>
<gene>
    <name evidence="2" type="ORF">GCM10009111_04950</name>
</gene>
<accession>A0ABN1L3L3</accession>
<dbReference type="Proteomes" id="UP001500021">
    <property type="component" value="Unassembled WGS sequence"/>
</dbReference>
<dbReference type="PROSITE" id="PS00409">
    <property type="entry name" value="PROKAR_NTER_METHYL"/>
    <property type="match status" value="1"/>
</dbReference>
<name>A0ABN1L3L3_9GAMM</name>
<keyword evidence="1" id="KW-1133">Transmembrane helix</keyword>
<feature type="transmembrane region" description="Helical" evidence="1">
    <location>
        <begin position="7"/>
        <end position="27"/>
    </location>
</feature>
<sequence>MKKQQGFTLIELVVVIVILGILAVTAAPKFINLNADAHEATLKAIKASMQSASTLVHSKSLIAGDQDAPFSDGKEVSVDSTNDVAISYGYPTNDSTDWGNMLDIDTTNDFTVAQIGTEGDGATAIYAVYANGKEPASPAAGDACSVQYIEATAVGAKPTITVFTGC</sequence>
<protein>
    <recommendedName>
        <fullName evidence="4">Prepilin-type N-terminal cleavage/methylation domain-containing protein</fullName>
    </recommendedName>
</protein>
<evidence type="ECO:0000313" key="3">
    <source>
        <dbReference type="Proteomes" id="UP001500021"/>
    </source>
</evidence>
<dbReference type="NCBIfam" id="TIGR02532">
    <property type="entry name" value="IV_pilin_GFxxxE"/>
    <property type="match status" value="1"/>
</dbReference>
<organism evidence="2 3">
    <name type="scientific">Colwellia asteriadis</name>
    <dbReference type="NCBI Taxonomy" id="517723"/>
    <lineage>
        <taxon>Bacteria</taxon>
        <taxon>Pseudomonadati</taxon>
        <taxon>Pseudomonadota</taxon>
        <taxon>Gammaproteobacteria</taxon>
        <taxon>Alteromonadales</taxon>
        <taxon>Colwelliaceae</taxon>
        <taxon>Colwellia</taxon>
    </lineage>
</organism>
<dbReference type="RefSeq" id="WP_215978401.1">
    <property type="nucleotide sequence ID" value="NZ_BAAAFA010000001.1"/>
</dbReference>
<evidence type="ECO:0000256" key="1">
    <source>
        <dbReference type="SAM" id="Phobius"/>
    </source>
</evidence>
<keyword evidence="1" id="KW-0472">Membrane</keyword>
<dbReference type="EMBL" id="BAAAFA010000001">
    <property type="protein sequence ID" value="GAA0811866.1"/>
    <property type="molecule type" value="Genomic_DNA"/>
</dbReference>
<comment type="caution">
    <text evidence="2">The sequence shown here is derived from an EMBL/GenBank/DDBJ whole genome shotgun (WGS) entry which is preliminary data.</text>
</comment>
<evidence type="ECO:0008006" key="4">
    <source>
        <dbReference type="Google" id="ProtNLM"/>
    </source>
</evidence>
<dbReference type="InterPro" id="IPR012902">
    <property type="entry name" value="N_methyl_site"/>
</dbReference>
<keyword evidence="1" id="KW-0812">Transmembrane</keyword>
<reference evidence="2 3" key="1">
    <citation type="journal article" date="2019" name="Int. J. Syst. Evol. Microbiol.">
        <title>The Global Catalogue of Microorganisms (GCM) 10K type strain sequencing project: providing services to taxonomists for standard genome sequencing and annotation.</title>
        <authorList>
            <consortium name="The Broad Institute Genomics Platform"/>
            <consortium name="The Broad Institute Genome Sequencing Center for Infectious Disease"/>
            <person name="Wu L."/>
            <person name="Ma J."/>
        </authorList>
    </citation>
    <scope>NUCLEOTIDE SEQUENCE [LARGE SCALE GENOMIC DNA]</scope>
    <source>
        <strain evidence="2 3">JCM 15608</strain>
    </source>
</reference>
<dbReference type="PANTHER" id="PTHR30093">
    <property type="entry name" value="GENERAL SECRETION PATHWAY PROTEIN G"/>
    <property type="match status" value="1"/>
</dbReference>
<keyword evidence="3" id="KW-1185">Reference proteome</keyword>
<evidence type="ECO:0000313" key="2">
    <source>
        <dbReference type="EMBL" id="GAA0811866.1"/>
    </source>
</evidence>